<name>A0A916JMY6_9FLAO</name>
<dbReference type="KEGG" id="ptan:CRYO30217_02278"/>
<dbReference type="AlphaFoldDB" id="A0A916JMY6"/>
<sequence length="123" mass="14118">MIIGQFIVYLDFLWNGYSDEAMEIFIYLIQSSLVISAMYGISLFFITTKFSYLLKINGGILFLAALCSIYVTTYYDSLLLDPDIAFLDEMARYLGSSAGLFLLIFLVFEKNQSNQHHEYLLDS</sequence>
<keyword evidence="1" id="KW-1133">Transmembrane helix</keyword>
<reference evidence="2" key="1">
    <citation type="submission" date="2021-04" db="EMBL/GenBank/DDBJ databases">
        <authorList>
            <person name="Rodrigo-Torres L."/>
            <person name="Arahal R. D."/>
            <person name="Lucena T."/>
        </authorList>
    </citation>
    <scope>NUCLEOTIDE SEQUENCE</scope>
    <source>
        <strain evidence="2">AS29M-1</strain>
    </source>
</reference>
<evidence type="ECO:0000313" key="3">
    <source>
        <dbReference type="Proteomes" id="UP000683507"/>
    </source>
</evidence>
<feature type="transmembrane region" description="Helical" evidence="1">
    <location>
        <begin position="52"/>
        <end position="71"/>
    </location>
</feature>
<organism evidence="2 3">
    <name type="scientific">Parvicella tangerina</name>
    <dbReference type="NCBI Taxonomy" id="2829795"/>
    <lineage>
        <taxon>Bacteria</taxon>
        <taxon>Pseudomonadati</taxon>
        <taxon>Bacteroidota</taxon>
        <taxon>Flavobacteriia</taxon>
        <taxon>Flavobacteriales</taxon>
        <taxon>Parvicellaceae</taxon>
        <taxon>Parvicella</taxon>
    </lineage>
</organism>
<dbReference type="EMBL" id="OU015584">
    <property type="protein sequence ID" value="CAG5083745.1"/>
    <property type="molecule type" value="Genomic_DNA"/>
</dbReference>
<accession>A0A916JMY6</accession>
<gene>
    <name evidence="2" type="ORF">CRYO30217_02278</name>
</gene>
<keyword evidence="1" id="KW-0472">Membrane</keyword>
<protein>
    <submittedName>
        <fullName evidence="2">Uncharacterized protein</fullName>
    </submittedName>
</protein>
<evidence type="ECO:0000313" key="2">
    <source>
        <dbReference type="EMBL" id="CAG5083745.1"/>
    </source>
</evidence>
<keyword evidence="1" id="KW-0812">Transmembrane</keyword>
<proteinExistence type="predicted"/>
<keyword evidence="3" id="KW-1185">Reference proteome</keyword>
<feature type="transmembrane region" description="Helical" evidence="1">
    <location>
        <begin position="24"/>
        <end position="45"/>
    </location>
</feature>
<dbReference type="Proteomes" id="UP000683507">
    <property type="component" value="Chromosome"/>
</dbReference>
<feature type="transmembrane region" description="Helical" evidence="1">
    <location>
        <begin position="91"/>
        <end position="108"/>
    </location>
</feature>
<evidence type="ECO:0000256" key="1">
    <source>
        <dbReference type="SAM" id="Phobius"/>
    </source>
</evidence>